<dbReference type="NCBIfam" id="TIGR00427">
    <property type="entry name" value="NAAT family transporter"/>
    <property type="match status" value="1"/>
</dbReference>
<comment type="similarity">
    <text evidence="2 7">Belongs to the UPF0056 (MarC) family.</text>
</comment>
<keyword evidence="5 7" id="KW-1133">Transmembrane helix</keyword>
<evidence type="ECO:0000256" key="2">
    <source>
        <dbReference type="ARBA" id="ARBA00009784"/>
    </source>
</evidence>
<dbReference type="InterPro" id="IPR002771">
    <property type="entry name" value="Multi_antbiot-R_MarC"/>
</dbReference>
<comment type="subcellular location">
    <subcellularLocation>
        <location evidence="1 7">Cell membrane</location>
        <topology evidence="1 7">Multi-pass membrane protein</topology>
    </subcellularLocation>
</comment>
<evidence type="ECO:0000313" key="8">
    <source>
        <dbReference type="EMBL" id="PVW17412.1"/>
    </source>
</evidence>
<evidence type="ECO:0000256" key="5">
    <source>
        <dbReference type="ARBA" id="ARBA00022989"/>
    </source>
</evidence>
<dbReference type="Proteomes" id="UP000245962">
    <property type="component" value="Unassembled WGS sequence"/>
</dbReference>
<dbReference type="RefSeq" id="WP_116693160.1">
    <property type="nucleotide sequence ID" value="NZ_QEHR01000001.1"/>
</dbReference>
<feature type="transmembrane region" description="Helical" evidence="7">
    <location>
        <begin position="106"/>
        <end position="126"/>
    </location>
</feature>
<dbReference type="EMBL" id="QEHR01000001">
    <property type="protein sequence ID" value="PVW17412.1"/>
    <property type="molecule type" value="Genomic_DNA"/>
</dbReference>
<keyword evidence="6 7" id="KW-0472">Membrane</keyword>
<dbReference type="OrthoDB" id="978595at2"/>
<keyword evidence="9" id="KW-1185">Reference proteome</keyword>
<dbReference type="PANTHER" id="PTHR33508:SF1">
    <property type="entry name" value="UPF0056 MEMBRANE PROTEIN YHCE"/>
    <property type="match status" value="1"/>
</dbReference>
<feature type="transmembrane region" description="Helical" evidence="7">
    <location>
        <begin position="12"/>
        <end position="31"/>
    </location>
</feature>
<accession>A0A2U0I8I1</accession>
<dbReference type="GO" id="GO:0005886">
    <property type="term" value="C:plasma membrane"/>
    <property type="evidence" value="ECO:0007669"/>
    <property type="project" value="UniProtKB-SubCell"/>
</dbReference>
<dbReference type="Pfam" id="PF01914">
    <property type="entry name" value="MarC"/>
    <property type="match status" value="1"/>
</dbReference>
<feature type="transmembrane region" description="Helical" evidence="7">
    <location>
        <begin position="72"/>
        <end position="94"/>
    </location>
</feature>
<organism evidence="8 9">
    <name type="scientific">Marixanthomonas spongiae</name>
    <dbReference type="NCBI Taxonomy" id="2174845"/>
    <lineage>
        <taxon>Bacteria</taxon>
        <taxon>Pseudomonadati</taxon>
        <taxon>Bacteroidota</taxon>
        <taxon>Flavobacteriia</taxon>
        <taxon>Flavobacteriales</taxon>
        <taxon>Flavobacteriaceae</taxon>
        <taxon>Marixanthomonas</taxon>
    </lineage>
</organism>
<sequence>MDFNFKQIATATMVLFAVIDIIGSIPVIISLREKSKEIKSGRASIISAVVLIVFLFIGERILNLIGINVNEFAVAGALVLFFIALEMVLGITLFKQQDHDLNMATVFPIAFPIVAGPGSLTTLLSLRAEFELQNIIIAIFVNIIIVFIVLRTSSSLQKFLGKNGIGIIEKIFGVILLAISVKLFTSNIQELFS</sequence>
<dbReference type="PANTHER" id="PTHR33508">
    <property type="entry name" value="UPF0056 MEMBRANE PROTEIN YHCE"/>
    <property type="match status" value="1"/>
</dbReference>
<evidence type="ECO:0000256" key="3">
    <source>
        <dbReference type="ARBA" id="ARBA00022475"/>
    </source>
</evidence>
<evidence type="ECO:0000256" key="1">
    <source>
        <dbReference type="ARBA" id="ARBA00004651"/>
    </source>
</evidence>
<feature type="transmembrane region" description="Helical" evidence="7">
    <location>
        <begin position="43"/>
        <end position="66"/>
    </location>
</feature>
<keyword evidence="4 7" id="KW-0812">Transmembrane</keyword>
<feature type="transmembrane region" description="Helical" evidence="7">
    <location>
        <begin position="171"/>
        <end position="188"/>
    </location>
</feature>
<proteinExistence type="inferred from homology"/>
<feature type="transmembrane region" description="Helical" evidence="7">
    <location>
        <begin position="132"/>
        <end position="150"/>
    </location>
</feature>
<protein>
    <recommendedName>
        <fullName evidence="7">UPF0056 membrane protein</fullName>
    </recommendedName>
</protein>
<comment type="caution">
    <text evidence="8">The sequence shown here is derived from an EMBL/GenBank/DDBJ whole genome shotgun (WGS) entry which is preliminary data.</text>
</comment>
<keyword evidence="3" id="KW-1003">Cell membrane</keyword>
<reference evidence="8 9" key="1">
    <citation type="submission" date="2018-04" db="EMBL/GenBank/DDBJ databases">
        <title>Marixanthomonas spongiae HN-E44 sp. nov., isolated from a marine sponge.</title>
        <authorList>
            <person name="Luo L."/>
            <person name="Zhuang L."/>
        </authorList>
    </citation>
    <scope>NUCLEOTIDE SEQUENCE [LARGE SCALE GENOMIC DNA]</scope>
    <source>
        <strain evidence="8 9">HN-E44</strain>
    </source>
</reference>
<evidence type="ECO:0000256" key="6">
    <source>
        <dbReference type="ARBA" id="ARBA00023136"/>
    </source>
</evidence>
<evidence type="ECO:0000256" key="7">
    <source>
        <dbReference type="RuleBase" id="RU362048"/>
    </source>
</evidence>
<evidence type="ECO:0000256" key="4">
    <source>
        <dbReference type="ARBA" id="ARBA00022692"/>
    </source>
</evidence>
<evidence type="ECO:0000313" key="9">
    <source>
        <dbReference type="Proteomes" id="UP000245962"/>
    </source>
</evidence>
<dbReference type="AlphaFoldDB" id="A0A2U0I8I1"/>
<name>A0A2U0I8I1_9FLAO</name>
<gene>
    <name evidence="8" type="ORF">DDV96_02590</name>
</gene>